<dbReference type="Pfam" id="PF00098">
    <property type="entry name" value="zf-CCHC"/>
    <property type="match status" value="2"/>
</dbReference>
<keyword evidence="1" id="KW-0862">Zinc</keyword>
<dbReference type="SUPFAM" id="SSF57756">
    <property type="entry name" value="Retrovirus zinc finger-like domains"/>
    <property type="match status" value="1"/>
</dbReference>
<keyword evidence="1" id="KW-0479">Metal-binding</keyword>
<evidence type="ECO:0000313" key="4">
    <source>
        <dbReference type="EMBL" id="CAB4298845.1"/>
    </source>
</evidence>
<dbReference type="Proteomes" id="UP000507222">
    <property type="component" value="Unassembled WGS sequence"/>
</dbReference>
<evidence type="ECO:0000313" key="5">
    <source>
        <dbReference type="Proteomes" id="UP000507222"/>
    </source>
</evidence>
<feature type="domain" description="CCHC-type" evidence="2">
    <location>
        <begin position="502"/>
        <end position="517"/>
    </location>
</feature>
<dbReference type="InterPro" id="IPR001878">
    <property type="entry name" value="Znf_CCHC"/>
</dbReference>
<proteinExistence type="predicted"/>
<protein>
    <recommendedName>
        <fullName evidence="2">CCHC-type domain-containing protein</fullName>
    </recommendedName>
</protein>
<dbReference type="PROSITE" id="PS50158">
    <property type="entry name" value="ZF_CCHC"/>
    <property type="match status" value="2"/>
</dbReference>
<dbReference type="OrthoDB" id="1164937at2759"/>
<evidence type="ECO:0000256" key="1">
    <source>
        <dbReference type="PROSITE-ProRule" id="PRU00047"/>
    </source>
</evidence>
<dbReference type="GO" id="GO:0003676">
    <property type="term" value="F:nucleic acid binding"/>
    <property type="evidence" value="ECO:0007669"/>
    <property type="project" value="InterPro"/>
</dbReference>
<sequence length="518" mass="59680">MLRRRLSASSEWQILDFQGWQQLEIFQLPCRQNFSGCGRCEPLGLEVEDPLSRWYATSTLESESARSSSTVCGWGRRGCWGWVWWYRWIRRRRVFCDVEYALVNVSKIGYKLVNDPIAEQKPHQQSNLLNSQIKLSVRLIPFYLSRPRPSPDCRCARRILDRKSILCHSSRYCLSSFPAVYGHRLLGFVPLLARSIFRADAVSIVRPWKPDRHREDRPSSRDFPTAFPVASGNFLDMEPEPIVPTITGHADSSRLVELVRELRELGAKPFYGTRGCMKADEWFVNIENLFEMMECSEVEKKELAVFLLQCKARYWWAEVKRAQDVSVMDWEGFKTVFYAKYFPLKDRLEASFLSLEQGSMSVGDYEAKFSNLLRFAQPMTEVQKARKFELGLVDDIRESVVNLRLQTLTEVVDCAIAVEKTIELYIQHQNRQRDYRGKGKASAQCMCASGEHGGTGKRQRTGNQKEGRAAVHAQQRRTSECYNCSEVGHLYRACPKPKAQCCFKCKQPGHLAKDCTQG</sequence>
<dbReference type="Gene3D" id="4.10.60.10">
    <property type="entry name" value="Zinc finger, CCHC-type"/>
    <property type="match status" value="1"/>
</dbReference>
<gene>
    <name evidence="3" type="ORF">CURHAP_LOCUS12029</name>
    <name evidence="4" type="ORF">ORAREDHAP_LOCUS11683</name>
</gene>
<evidence type="ECO:0000313" key="3">
    <source>
        <dbReference type="EMBL" id="CAB4268456.1"/>
    </source>
</evidence>
<dbReference type="PANTHER" id="PTHR34482">
    <property type="entry name" value="DNA DAMAGE-INDUCIBLE PROTEIN 1-LIKE"/>
    <property type="match status" value="1"/>
</dbReference>
<evidence type="ECO:0000259" key="2">
    <source>
        <dbReference type="PROSITE" id="PS50158"/>
    </source>
</evidence>
<organism evidence="4 6">
    <name type="scientific">Prunus armeniaca</name>
    <name type="common">Apricot</name>
    <name type="synonym">Armeniaca vulgaris</name>
    <dbReference type="NCBI Taxonomy" id="36596"/>
    <lineage>
        <taxon>Eukaryota</taxon>
        <taxon>Viridiplantae</taxon>
        <taxon>Streptophyta</taxon>
        <taxon>Embryophyta</taxon>
        <taxon>Tracheophyta</taxon>
        <taxon>Spermatophyta</taxon>
        <taxon>Magnoliopsida</taxon>
        <taxon>eudicotyledons</taxon>
        <taxon>Gunneridae</taxon>
        <taxon>Pentapetalae</taxon>
        <taxon>rosids</taxon>
        <taxon>fabids</taxon>
        <taxon>Rosales</taxon>
        <taxon>Rosaceae</taxon>
        <taxon>Amygdaloideae</taxon>
        <taxon>Amygdaleae</taxon>
        <taxon>Prunus</taxon>
    </lineage>
</organism>
<reference evidence="4 5" key="2">
    <citation type="submission" date="2020-05" db="EMBL/GenBank/DDBJ databases">
        <authorList>
            <person name="Campoy J."/>
            <person name="Schneeberger K."/>
            <person name="Spophaly S."/>
        </authorList>
    </citation>
    <scope>NUCLEOTIDE SEQUENCE [LARGE SCALE GENOMIC DNA]</scope>
    <source>
        <strain evidence="4">PruArmRojPasFocal</strain>
    </source>
</reference>
<keyword evidence="1" id="KW-0863">Zinc-finger</keyword>
<reference evidence="6" key="1">
    <citation type="journal article" date="2020" name="Genome Biol.">
        <title>Gamete binning: chromosome-level and haplotype-resolved genome assembly enabled by high-throughput single-cell sequencing of gamete genomes.</title>
        <authorList>
            <person name="Campoy J.A."/>
            <person name="Sun H."/>
            <person name="Goel M."/>
            <person name="Jiao W.-B."/>
            <person name="Folz-Donahue K."/>
            <person name="Wang N."/>
            <person name="Rubio M."/>
            <person name="Liu C."/>
            <person name="Kukat C."/>
            <person name="Ruiz D."/>
            <person name="Huettel B."/>
            <person name="Schneeberger K."/>
        </authorList>
    </citation>
    <scope>NUCLEOTIDE SEQUENCE [LARGE SCALE GENOMIC DNA]</scope>
    <source>
        <strain evidence="6">cv. Rojo Pasion</strain>
    </source>
</reference>
<dbReference type="EMBL" id="CAEKKB010000002">
    <property type="protein sequence ID" value="CAB4298845.1"/>
    <property type="molecule type" value="Genomic_DNA"/>
</dbReference>
<dbReference type="InterPro" id="IPR005162">
    <property type="entry name" value="Retrotrans_gag_dom"/>
</dbReference>
<dbReference type="Proteomes" id="UP000507245">
    <property type="component" value="Unassembled WGS sequence"/>
</dbReference>
<dbReference type="PANTHER" id="PTHR34482:SF36">
    <property type="entry name" value="RETROTRANSPOSON GAG DOMAIN-CONTAINING PROTEIN"/>
    <property type="match status" value="1"/>
</dbReference>
<name>A0A6J5WFL8_PRUAR</name>
<dbReference type="EMBL" id="CAEKDK010000002">
    <property type="protein sequence ID" value="CAB4268456.1"/>
    <property type="molecule type" value="Genomic_DNA"/>
</dbReference>
<keyword evidence="6" id="KW-1185">Reference proteome</keyword>
<dbReference type="SMART" id="SM00343">
    <property type="entry name" value="ZnF_C2HC"/>
    <property type="match status" value="2"/>
</dbReference>
<dbReference type="AlphaFoldDB" id="A0A6J5WFL8"/>
<dbReference type="Pfam" id="PF03732">
    <property type="entry name" value="Retrotrans_gag"/>
    <property type="match status" value="1"/>
</dbReference>
<feature type="domain" description="CCHC-type" evidence="2">
    <location>
        <begin position="481"/>
        <end position="496"/>
    </location>
</feature>
<evidence type="ECO:0000313" key="6">
    <source>
        <dbReference type="Proteomes" id="UP000507245"/>
    </source>
</evidence>
<dbReference type="GO" id="GO:0008270">
    <property type="term" value="F:zinc ion binding"/>
    <property type="evidence" value="ECO:0007669"/>
    <property type="project" value="UniProtKB-KW"/>
</dbReference>
<dbReference type="InterPro" id="IPR036875">
    <property type="entry name" value="Znf_CCHC_sf"/>
</dbReference>
<accession>A0A6J5WFL8</accession>